<dbReference type="GO" id="GO:0005737">
    <property type="term" value="C:cytoplasm"/>
    <property type="evidence" value="ECO:0007669"/>
    <property type="project" value="UniProtKB-ARBA"/>
</dbReference>
<dbReference type="Pfam" id="PF05719">
    <property type="entry name" value="GPP34"/>
    <property type="match status" value="1"/>
</dbReference>
<keyword evidence="3" id="KW-0446">Lipid-binding</keyword>
<dbReference type="RefSeq" id="WP_207246697.1">
    <property type="nucleotide sequence ID" value="NZ_JAFMOF010000001.1"/>
</dbReference>
<keyword evidence="6" id="KW-1185">Reference proteome</keyword>
<comment type="caution">
    <text evidence="5">The sequence shown here is derived from an EMBL/GenBank/DDBJ whole genome shotgun (WGS) entry which is preliminary data.</text>
</comment>
<sequence length="241" mass="25042">MSALPASGLTLPEELLLLAHGPADGKRLAPGRNLQYGLAGAVLAELQLHGLITHEGGRPGRAAGTRPADPRLAQPLADLPAHGAKGRKKAHQWIRETSRQVEEPWLLGLLERQALTAQAPDRFAVIRGRRYVVGPNDLTAPTRQRFEAARQAGFPDPRSQALAALVSATGVAKALYPGWGGRSERKRLRGLRREAWIASAVYRNVLRDSDSGGGSSGGGGDAGGHGCGGHGGCGGGCGGGD</sequence>
<evidence type="ECO:0000256" key="3">
    <source>
        <dbReference type="ARBA" id="ARBA00023121"/>
    </source>
</evidence>
<keyword evidence="2" id="KW-0333">Golgi apparatus</keyword>
<gene>
    <name evidence="5" type="ORF">J1792_04470</name>
</gene>
<dbReference type="EMBL" id="JAFMOF010000001">
    <property type="protein sequence ID" value="MBO0652076.1"/>
    <property type="molecule type" value="Genomic_DNA"/>
</dbReference>
<dbReference type="InterPro" id="IPR008628">
    <property type="entry name" value="GPP34-like"/>
</dbReference>
<proteinExistence type="predicted"/>
<evidence type="ECO:0000256" key="1">
    <source>
        <dbReference type="ARBA" id="ARBA00004255"/>
    </source>
</evidence>
<evidence type="ECO:0000313" key="5">
    <source>
        <dbReference type="EMBL" id="MBO0652076.1"/>
    </source>
</evidence>
<dbReference type="GO" id="GO:0012505">
    <property type="term" value="C:endomembrane system"/>
    <property type="evidence" value="ECO:0007669"/>
    <property type="project" value="UniProtKB-ARBA"/>
</dbReference>
<dbReference type="Gene3D" id="1.10.3630.10">
    <property type="entry name" value="yeast vps74-n-term truncation variant domain like"/>
    <property type="match status" value="1"/>
</dbReference>
<accession>A0A939JKI0</accession>
<organism evidence="5 6">
    <name type="scientific">Streptomyces triculaminicus</name>
    <dbReference type="NCBI Taxonomy" id="2816232"/>
    <lineage>
        <taxon>Bacteria</taxon>
        <taxon>Bacillati</taxon>
        <taxon>Actinomycetota</taxon>
        <taxon>Actinomycetes</taxon>
        <taxon>Kitasatosporales</taxon>
        <taxon>Streptomycetaceae</taxon>
        <taxon>Streptomyces</taxon>
    </lineage>
</organism>
<dbReference type="AlphaFoldDB" id="A0A939JKI0"/>
<dbReference type="InterPro" id="IPR038261">
    <property type="entry name" value="GPP34-like_sf"/>
</dbReference>
<protein>
    <submittedName>
        <fullName evidence="5">GPP34 family phosphoprotein</fullName>
    </submittedName>
</protein>
<evidence type="ECO:0000313" key="6">
    <source>
        <dbReference type="Proteomes" id="UP000664781"/>
    </source>
</evidence>
<comment type="subcellular location">
    <subcellularLocation>
        <location evidence="1">Golgi apparatus membrane</location>
        <topology evidence="1">Peripheral membrane protein</topology>
        <orientation evidence="1">Cytoplasmic side</orientation>
    </subcellularLocation>
</comment>
<dbReference type="GO" id="GO:0070273">
    <property type="term" value="F:phosphatidylinositol-4-phosphate binding"/>
    <property type="evidence" value="ECO:0007669"/>
    <property type="project" value="InterPro"/>
</dbReference>
<name>A0A939JKI0_9ACTN</name>
<reference evidence="5" key="1">
    <citation type="submission" date="2021-03" db="EMBL/GenBank/DDBJ databases">
        <title>Streptomyces strains.</title>
        <authorList>
            <person name="Lund M.B."/>
            <person name="Toerring T."/>
        </authorList>
    </citation>
    <scope>NUCLEOTIDE SEQUENCE</scope>
    <source>
        <strain evidence="5">JCM 4242</strain>
    </source>
</reference>
<evidence type="ECO:0000256" key="4">
    <source>
        <dbReference type="ARBA" id="ARBA00023136"/>
    </source>
</evidence>
<keyword evidence="4" id="KW-0472">Membrane</keyword>
<dbReference type="Proteomes" id="UP000664781">
    <property type="component" value="Unassembled WGS sequence"/>
</dbReference>
<evidence type="ECO:0000256" key="2">
    <source>
        <dbReference type="ARBA" id="ARBA00023034"/>
    </source>
</evidence>